<keyword evidence="1 8" id="KW-0813">Transport</keyword>
<dbReference type="Pfam" id="PF06610">
    <property type="entry name" value="AlaE"/>
    <property type="match status" value="1"/>
</dbReference>
<dbReference type="GO" id="GO:0032973">
    <property type="term" value="P:amino acid export across plasma membrane"/>
    <property type="evidence" value="ECO:0007669"/>
    <property type="project" value="UniProtKB-UniRule"/>
</dbReference>
<keyword evidence="5 8" id="KW-0029">Amino-acid transport</keyword>
<comment type="subcellular location">
    <subcellularLocation>
        <location evidence="8">Cell inner membrane</location>
        <topology evidence="8">Multi-pass membrane protein</topology>
    </subcellularLocation>
</comment>
<protein>
    <recommendedName>
        <fullName evidence="8">L-alanine exporter AlaE</fullName>
    </recommendedName>
</protein>
<dbReference type="GO" id="GO:0005886">
    <property type="term" value="C:plasma membrane"/>
    <property type="evidence" value="ECO:0007669"/>
    <property type="project" value="UniProtKB-SubCell"/>
</dbReference>
<keyword evidence="4 8" id="KW-0812">Transmembrane</keyword>
<dbReference type="InterPro" id="IPR010574">
    <property type="entry name" value="Ala_export_AlaE"/>
</dbReference>
<comment type="caution">
    <text evidence="9">The sequence shown here is derived from an EMBL/GenBank/DDBJ whole genome shotgun (WGS) entry which is preliminary data.</text>
</comment>
<evidence type="ECO:0000256" key="7">
    <source>
        <dbReference type="ARBA" id="ARBA00023136"/>
    </source>
</evidence>
<accession>A0A423JRV3</accession>
<dbReference type="EMBL" id="MOBO01000006">
    <property type="protein sequence ID" value="RON40334.1"/>
    <property type="molecule type" value="Genomic_DNA"/>
</dbReference>
<evidence type="ECO:0000256" key="8">
    <source>
        <dbReference type="HAMAP-Rule" id="MF_00914"/>
    </source>
</evidence>
<dbReference type="HAMAP" id="MF_00914">
    <property type="entry name" value="L_Ala_exporter"/>
    <property type="match status" value="1"/>
</dbReference>
<evidence type="ECO:0000313" key="10">
    <source>
        <dbReference type="Proteomes" id="UP000286351"/>
    </source>
</evidence>
<evidence type="ECO:0000256" key="2">
    <source>
        <dbReference type="ARBA" id="ARBA00022475"/>
    </source>
</evidence>
<keyword evidence="6 8" id="KW-1133">Transmembrane helix</keyword>
<comment type="function">
    <text evidence="8">Exports L-alanine.</text>
</comment>
<dbReference type="GO" id="GO:0034639">
    <property type="term" value="F:L-amino acid efflux transmembrane transporter activity"/>
    <property type="evidence" value="ECO:0007669"/>
    <property type="project" value="UniProtKB-UniRule"/>
</dbReference>
<gene>
    <name evidence="8" type="primary">alaE</name>
    <name evidence="9" type="ORF">BK664_07160</name>
</gene>
<evidence type="ECO:0000256" key="6">
    <source>
        <dbReference type="ARBA" id="ARBA00022989"/>
    </source>
</evidence>
<feature type="transmembrane region" description="Helical" evidence="8">
    <location>
        <begin position="12"/>
        <end position="31"/>
    </location>
</feature>
<sequence length="153" mass="16653">MLQCPQQSMCRTAFFADTTALILFFTTTGIINERFIAGMTWDQVLHARLLGAALMVPVARPYGLWRDWVMKRASQRRVSRLLWDSLALVSFQVPIYAAIIAFSGASGGGLVRGTLGAALMMLALGRPYGAFLNGVRKVFGLPPGGDKPMSLNS</sequence>
<feature type="transmembrane region" description="Helical" evidence="8">
    <location>
        <begin position="109"/>
        <end position="129"/>
    </location>
</feature>
<evidence type="ECO:0000256" key="3">
    <source>
        <dbReference type="ARBA" id="ARBA00022519"/>
    </source>
</evidence>
<proteinExistence type="inferred from homology"/>
<feature type="transmembrane region" description="Helical" evidence="8">
    <location>
        <begin position="43"/>
        <end position="60"/>
    </location>
</feature>
<dbReference type="AlphaFoldDB" id="A0A423JRV3"/>
<evidence type="ECO:0000256" key="4">
    <source>
        <dbReference type="ARBA" id="ARBA00022692"/>
    </source>
</evidence>
<feature type="transmembrane region" description="Helical" evidence="8">
    <location>
        <begin position="81"/>
        <end position="103"/>
    </location>
</feature>
<comment type="similarity">
    <text evidence="8">Belongs to the AlaE exporter family.</text>
</comment>
<keyword evidence="3 8" id="KW-0997">Cell inner membrane</keyword>
<dbReference type="RefSeq" id="WP_185049209.1">
    <property type="nucleotide sequence ID" value="NZ_MOBO01000006.1"/>
</dbReference>
<name>A0A423JRV3_9PSED</name>
<dbReference type="Proteomes" id="UP000286351">
    <property type="component" value="Unassembled WGS sequence"/>
</dbReference>
<keyword evidence="7 8" id="KW-0472">Membrane</keyword>
<keyword evidence="2 8" id="KW-1003">Cell membrane</keyword>
<organism evidence="9 10">
    <name type="scientific">Pseudomonas brassicacearum</name>
    <dbReference type="NCBI Taxonomy" id="930166"/>
    <lineage>
        <taxon>Bacteria</taxon>
        <taxon>Pseudomonadati</taxon>
        <taxon>Pseudomonadota</taxon>
        <taxon>Gammaproteobacteria</taxon>
        <taxon>Pseudomonadales</taxon>
        <taxon>Pseudomonadaceae</taxon>
        <taxon>Pseudomonas</taxon>
    </lineage>
</organism>
<evidence type="ECO:0000313" key="9">
    <source>
        <dbReference type="EMBL" id="RON40334.1"/>
    </source>
</evidence>
<reference evidence="9 10" key="1">
    <citation type="submission" date="2016-10" db="EMBL/GenBank/DDBJ databases">
        <title>Comparative genome analysis of multiple Pseudomonas spp. focuses on biocontrol and plant growth promoting traits.</title>
        <authorList>
            <person name="Tao X.-Y."/>
            <person name="Taylor C.G."/>
        </authorList>
    </citation>
    <scope>NUCLEOTIDE SEQUENCE [LARGE SCALE GENOMIC DNA]</scope>
    <source>
        <strain evidence="9 10">38D4</strain>
    </source>
</reference>
<evidence type="ECO:0000256" key="5">
    <source>
        <dbReference type="ARBA" id="ARBA00022970"/>
    </source>
</evidence>
<evidence type="ECO:0000256" key="1">
    <source>
        <dbReference type="ARBA" id="ARBA00022448"/>
    </source>
</evidence>